<dbReference type="Gene3D" id="3.40.50.300">
    <property type="entry name" value="P-loop containing nucleotide triphosphate hydrolases"/>
    <property type="match status" value="1"/>
</dbReference>
<dbReference type="PANTHER" id="PTHR43210">
    <property type="entry name" value="DETHIOBIOTIN SYNTHETASE"/>
    <property type="match status" value="1"/>
</dbReference>
<keyword evidence="6 8" id="KW-0067">ATP-binding</keyword>
<feature type="active site" evidence="8">
    <location>
        <position position="37"/>
    </location>
</feature>
<evidence type="ECO:0000256" key="3">
    <source>
        <dbReference type="ARBA" id="ARBA00022723"/>
    </source>
</evidence>
<evidence type="ECO:0000256" key="4">
    <source>
        <dbReference type="ARBA" id="ARBA00022741"/>
    </source>
</evidence>
<dbReference type="KEGG" id="upl:DSM104440_00664"/>
<accession>A0A6M4H5T0</accession>
<feature type="binding site" evidence="8">
    <location>
        <begin position="12"/>
        <end position="17"/>
    </location>
    <ligand>
        <name>ATP</name>
        <dbReference type="ChEBI" id="CHEBI:30616"/>
    </ligand>
</feature>
<dbReference type="InParanoid" id="A0A6M4H5T0"/>
<feature type="binding site" evidence="8">
    <location>
        <begin position="173"/>
        <end position="174"/>
    </location>
    <ligand>
        <name>ATP</name>
        <dbReference type="ChEBI" id="CHEBI:30616"/>
    </ligand>
</feature>
<evidence type="ECO:0000313" key="9">
    <source>
        <dbReference type="EMBL" id="QJR13874.1"/>
    </source>
</evidence>
<feature type="binding site" evidence="8">
    <location>
        <position position="51"/>
    </location>
    <ligand>
        <name>ATP</name>
        <dbReference type="ChEBI" id="CHEBI:30616"/>
    </ligand>
</feature>
<dbReference type="EMBL" id="CP053073">
    <property type="protein sequence ID" value="QJR13874.1"/>
    <property type="molecule type" value="Genomic_DNA"/>
</dbReference>
<comment type="similarity">
    <text evidence="8">Belongs to the dethiobiotin synthetase family.</text>
</comment>
<keyword evidence="1 8" id="KW-0963">Cytoplasm</keyword>
<comment type="subunit">
    <text evidence="8">Homodimer.</text>
</comment>
<dbReference type="GO" id="GO:0005524">
    <property type="term" value="F:ATP binding"/>
    <property type="evidence" value="ECO:0007669"/>
    <property type="project" value="UniProtKB-UniRule"/>
</dbReference>
<evidence type="ECO:0000256" key="1">
    <source>
        <dbReference type="ARBA" id="ARBA00022490"/>
    </source>
</evidence>
<comment type="pathway">
    <text evidence="8">Cofactor biosynthesis; biotin biosynthesis; biotin from 7,8-diaminononanoate: step 1/2.</text>
</comment>
<dbReference type="GO" id="GO:0009102">
    <property type="term" value="P:biotin biosynthetic process"/>
    <property type="evidence" value="ECO:0007669"/>
    <property type="project" value="UniProtKB-UniRule"/>
</dbReference>
<dbReference type="HAMAP" id="MF_00336">
    <property type="entry name" value="BioD"/>
    <property type="match status" value="1"/>
</dbReference>
<feature type="binding site" evidence="8">
    <location>
        <begin position="202"/>
        <end position="204"/>
    </location>
    <ligand>
        <name>ATP</name>
        <dbReference type="ChEBI" id="CHEBI:30616"/>
    </ligand>
</feature>
<organism evidence="9 10">
    <name type="scientific">Usitatibacter palustris</name>
    <dbReference type="NCBI Taxonomy" id="2732487"/>
    <lineage>
        <taxon>Bacteria</taxon>
        <taxon>Pseudomonadati</taxon>
        <taxon>Pseudomonadota</taxon>
        <taxon>Betaproteobacteria</taxon>
        <taxon>Nitrosomonadales</taxon>
        <taxon>Usitatibacteraceae</taxon>
        <taxon>Usitatibacter</taxon>
    </lineage>
</organism>
<name>A0A6M4H5T0_9PROT</name>
<keyword evidence="3 8" id="KW-0479">Metal-binding</keyword>
<reference evidence="9 10" key="1">
    <citation type="submission" date="2020-04" db="EMBL/GenBank/DDBJ databases">
        <title>Usitatibacter rugosus gen. nov., sp. nov. and Usitatibacter palustris sp. nov., novel members of Usitatibacteraceae fam. nov. within the order Nitrosomonadales isolated from soil.</title>
        <authorList>
            <person name="Huber K.J."/>
            <person name="Neumann-Schaal M."/>
            <person name="Geppert A."/>
            <person name="Luckner M."/>
            <person name="Wanner G."/>
            <person name="Overmann J."/>
        </authorList>
    </citation>
    <scope>NUCLEOTIDE SEQUENCE [LARGE SCALE GENOMIC DNA]</scope>
    <source>
        <strain evidence="9 10">Swamp67</strain>
    </source>
</reference>
<dbReference type="GO" id="GO:0005829">
    <property type="term" value="C:cytosol"/>
    <property type="evidence" value="ECO:0007669"/>
    <property type="project" value="TreeGrafter"/>
</dbReference>
<dbReference type="PIRSF" id="PIRSF006755">
    <property type="entry name" value="DTB_synth"/>
    <property type="match status" value="1"/>
</dbReference>
<comment type="caution">
    <text evidence="8">Lacks conserved residue(s) required for the propagation of feature annotation.</text>
</comment>
<evidence type="ECO:0000256" key="2">
    <source>
        <dbReference type="ARBA" id="ARBA00022598"/>
    </source>
</evidence>
<dbReference type="GO" id="GO:0004141">
    <property type="term" value="F:dethiobiotin synthase activity"/>
    <property type="evidence" value="ECO:0007669"/>
    <property type="project" value="UniProtKB-UniRule"/>
</dbReference>
<gene>
    <name evidence="9" type="primary">bioD1</name>
    <name evidence="8" type="synonym">bioD</name>
    <name evidence="9" type="ORF">DSM104440_00664</name>
</gene>
<keyword evidence="10" id="KW-1185">Reference proteome</keyword>
<proteinExistence type="inferred from homology"/>
<evidence type="ECO:0000256" key="7">
    <source>
        <dbReference type="ARBA" id="ARBA00022842"/>
    </source>
</evidence>
<dbReference type="CDD" id="cd03109">
    <property type="entry name" value="DTBS"/>
    <property type="match status" value="1"/>
</dbReference>
<feature type="binding site" evidence="8">
    <location>
        <begin position="113"/>
        <end position="116"/>
    </location>
    <ligand>
        <name>ATP</name>
        <dbReference type="ChEBI" id="CHEBI:30616"/>
    </ligand>
</feature>
<evidence type="ECO:0000256" key="6">
    <source>
        <dbReference type="ARBA" id="ARBA00022840"/>
    </source>
</evidence>
<dbReference type="PANTHER" id="PTHR43210:SF5">
    <property type="entry name" value="DETHIOBIOTIN SYNTHETASE"/>
    <property type="match status" value="1"/>
</dbReference>
<keyword evidence="5 8" id="KW-0093">Biotin biosynthesis</keyword>
<comment type="subcellular location">
    <subcellularLocation>
        <location evidence="8">Cytoplasm</location>
    </subcellularLocation>
</comment>
<dbReference type="AlphaFoldDB" id="A0A6M4H5T0"/>
<feature type="binding site" evidence="8">
    <location>
        <position position="16"/>
    </location>
    <ligand>
        <name>Mg(2+)</name>
        <dbReference type="ChEBI" id="CHEBI:18420"/>
    </ligand>
</feature>
<dbReference type="RefSeq" id="WP_171160612.1">
    <property type="nucleotide sequence ID" value="NZ_CP053073.1"/>
</dbReference>
<keyword evidence="7 8" id="KW-0460">Magnesium</keyword>
<comment type="catalytic activity">
    <reaction evidence="8">
        <text>(7R,8S)-7,8-diammoniononanoate + CO2 + ATP = (4R,5S)-dethiobiotin + ADP + phosphate + 3 H(+)</text>
        <dbReference type="Rhea" id="RHEA:15805"/>
        <dbReference type="ChEBI" id="CHEBI:15378"/>
        <dbReference type="ChEBI" id="CHEBI:16526"/>
        <dbReference type="ChEBI" id="CHEBI:30616"/>
        <dbReference type="ChEBI" id="CHEBI:43474"/>
        <dbReference type="ChEBI" id="CHEBI:149469"/>
        <dbReference type="ChEBI" id="CHEBI:149473"/>
        <dbReference type="ChEBI" id="CHEBI:456216"/>
        <dbReference type="EC" id="6.3.3.3"/>
    </reaction>
</comment>
<evidence type="ECO:0000256" key="5">
    <source>
        <dbReference type="ARBA" id="ARBA00022756"/>
    </source>
</evidence>
<dbReference type="EC" id="6.3.3.3" evidence="8"/>
<evidence type="ECO:0000256" key="8">
    <source>
        <dbReference type="HAMAP-Rule" id="MF_00336"/>
    </source>
</evidence>
<evidence type="ECO:0000313" key="10">
    <source>
        <dbReference type="Proteomes" id="UP000503096"/>
    </source>
</evidence>
<feature type="binding site" evidence="8">
    <location>
        <position position="51"/>
    </location>
    <ligand>
        <name>Mg(2+)</name>
        <dbReference type="ChEBI" id="CHEBI:18420"/>
    </ligand>
</feature>
<feature type="binding site" evidence="8">
    <location>
        <position position="113"/>
    </location>
    <ligand>
        <name>Mg(2+)</name>
        <dbReference type="ChEBI" id="CHEBI:18420"/>
    </ligand>
</feature>
<keyword evidence="2 8" id="KW-0436">Ligase</keyword>
<dbReference type="UniPathway" id="UPA00078">
    <property type="reaction ID" value="UER00161"/>
</dbReference>
<dbReference type="GO" id="GO:0042803">
    <property type="term" value="F:protein homodimerization activity"/>
    <property type="evidence" value="ECO:0007669"/>
    <property type="project" value="UniProtKB-ARBA"/>
</dbReference>
<protein>
    <recommendedName>
        <fullName evidence="8">ATP-dependent dethiobiotin synthetase BioD</fullName>
        <ecNumber evidence="8">6.3.3.3</ecNumber>
    </recommendedName>
    <alternativeName>
        <fullName evidence="8">DTB synthetase</fullName>
        <shortName evidence="8">DTBS</shortName>
    </alternativeName>
    <alternativeName>
        <fullName evidence="8">Dethiobiotin synthase</fullName>
    </alternativeName>
</protein>
<dbReference type="Proteomes" id="UP000503096">
    <property type="component" value="Chromosome"/>
</dbReference>
<sequence length="223" mass="23294">MKGVFVTGTDTGVGKTLASCALLHALRARGVAAAPMKPIAAGASDGRINDDTLALMAAASLSATEANDVTPVLLREAIAPHIAAEREGREITLDPVIAAYRRWAQRGAFLVVEGVGGFKVPLSRSLDTVDLARAFNLPIVMVVGLRLGCLNHALLTAGAIKHEGFRLAGWIGSSVDPDMNARDENIDALRRRLGAPCLGVLPYSPAPDAAALAAELDVTWLLS</sequence>
<dbReference type="NCBIfam" id="TIGR00347">
    <property type="entry name" value="bioD"/>
    <property type="match status" value="1"/>
</dbReference>
<dbReference type="InterPro" id="IPR027417">
    <property type="entry name" value="P-loop_NTPase"/>
</dbReference>
<comment type="function">
    <text evidence="8">Catalyzes a mechanistically unusual reaction, the ATP-dependent insertion of CO2 between the N7 and N8 nitrogen atoms of 7,8-diaminopelargonic acid (DAPA, also called 7,8-diammoniononanoate) to form a ureido ring.</text>
</comment>
<dbReference type="Pfam" id="PF13500">
    <property type="entry name" value="AAA_26"/>
    <property type="match status" value="1"/>
</dbReference>
<dbReference type="GO" id="GO:0000287">
    <property type="term" value="F:magnesium ion binding"/>
    <property type="evidence" value="ECO:0007669"/>
    <property type="project" value="UniProtKB-UniRule"/>
</dbReference>
<dbReference type="FunFam" id="3.40.50.300:FF:000292">
    <property type="entry name" value="ATP-dependent dethiobiotin synthetase BioD"/>
    <property type="match status" value="1"/>
</dbReference>
<dbReference type="InterPro" id="IPR004472">
    <property type="entry name" value="DTB_synth_BioD"/>
</dbReference>
<dbReference type="SUPFAM" id="SSF52540">
    <property type="entry name" value="P-loop containing nucleoside triphosphate hydrolases"/>
    <property type="match status" value="1"/>
</dbReference>
<dbReference type="FunCoup" id="A0A6M4H5T0">
    <property type="interactions" value="462"/>
</dbReference>
<comment type="cofactor">
    <cofactor evidence="8">
        <name>Mg(2+)</name>
        <dbReference type="ChEBI" id="CHEBI:18420"/>
    </cofactor>
</comment>
<keyword evidence="4 8" id="KW-0547">Nucleotide-binding</keyword>